<feature type="transmembrane region" description="Helical" evidence="11">
    <location>
        <begin position="79"/>
        <end position="104"/>
    </location>
</feature>
<feature type="domain" description="ABC transporter" evidence="12">
    <location>
        <begin position="400"/>
        <end position="634"/>
    </location>
</feature>
<accession>A0AAW3T2K4</accession>
<dbReference type="CDD" id="cd18546">
    <property type="entry name" value="ABC_6TM_Rv0194_D2_like"/>
    <property type="match status" value="1"/>
</dbReference>
<comment type="similarity">
    <text evidence="9">Belongs to the ABC transporter superfamily. Lipid exporter (TC 3.A.1.106) family.</text>
</comment>
<evidence type="ECO:0000259" key="12">
    <source>
        <dbReference type="PROSITE" id="PS50893"/>
    </source>
</evidence>
<dbReference type="PANTHER" id="PTHR24221">
    <property type="entry name" value="ATP-BINDING CASSETTE SUB-FAMILY B"/>
    <property type="match status" value="1"/>
</dbReference>
<evidence type="ECO:0000256" key="10">
    <source>
        <dbReference type="SAM" id="MobiDB-lite"/>
    </source>
</evidence>
<dbReference type="Gene3D" id="1.20.1560.10">
    <property type="entry name" value="ABC transporter type 1, transmembrane domain"/>
    <property type="match status" value="1"/>
</dbReference>
<comment type="caution">
    <text evidence="14">The sequence shown here is derived from an EMBL/GenBank/DDBJ whole genome shotgun (WGS) entry which is preliminary data.</text>
</comment>
<dbReference type="Pfam" id="PF00664">
    <property type="entry name" value="ABC_membrane"/>
    <property type="match status" value="1"/>
</dbReference>
<keyword evidence="7 11" id="KW-1133">Transmembrane helix</keyword>
<dbReference type="SMART" id="SM00382">
    <property type="entry name" value="AAA"/>
    <property type="match status" value="1"/>
</dbReference>
<keyword evidence="6 14" id="KW-0067">ATP-binding</keyword>
<keyword evidence="5" id="KW-0547">Nucleotide-binding</keyword>
<evidence type="ECO:0000256" key="11">
    <source>
        <dbReference type="SAM" id="Phobius"/>
    </source>
</evidence>
<keyword evidence="2" id="KW-0813">Transport</keyword>
<evidence type="ECO:0000256" key="3">
    <source>
        <dbReference type="ARBA" id="ARBA00022475"/>
    </source>
</evidence>
<dbReference type="SUPFAM" id="SSF90123">
    <property type="entry name" value="ABC transporter transmembrane region"/>
    <property type="match status" value="1"/>
</dbReference>
<keyword evidence="8 11" id="KW-0472">Membrane</keyword>
<keyword evidence="3" id="KW-1003">Cell membrane</keyword>
<dbReference type="FunFam" id="3.40.50.300:FF:000299">
    <property type="entry name" value="ABC transporter ATP-binding protein/permease"/>
    <property type="match status" value="1"/>
</dbReference>
<dbReference type="PROSITE" id="PS50929">
    <property type="entry name" value="ABC_TM1F"/>
    <property type="match status" value="1"/>
</dbReference>
<evidence type="ECO:0000256" key="9">
    <source>
        <dbReference type="ARBA" id="ARBA00061644"/>
    </source>
</evidence>
<organism evidence="14 15">
    <name type="scientific">Curtobacterium pusillum</name>
    <dbReference type="NCBI Taxonomy" id="69373"/>
    <lineage>
        <taxon>Bacteria</taxon>
        <taxon>Bacillati</taxon>
        <taxon>Actinomycetota</taxon>
        <taxon>Actinomycetes</taxon>
        <taxon>Micrococcales</taxon>
        <taxon>Microbacteriaceae</taxon>
        <taxon>Curtobacterium</taxon>
    </lineage>
</organism>
<proteinExistence type="inferred from homology"/>
<dbReference type="InterPro" id="IPR036640">
    <property type="entry name" value="ABC1_TM_sf"/>
</dbReference>
<comment type="subcellular location">
    <subcellularLocation>
        <location evidence="1">Cell membrane</location>
        <topology evidence="1">Multi-pass membrane protein</topology>
    </subcellularLocation>
</comment>
<dbReference type="InterPro" id="IPR003439">
    <property type="entry name" value="ABC_transporter-like_ATP-bd"/>
</dbReference>
<evidence type="ECO:0000256" key="7">
    <source>
        <dbReference type="ARBA" id="ARBA00022989"/>
    </source>
</evidence>
<evidence type="ECO:0000259" key="13">
    <source>
        <dbReference type="PROSITE" id="PS50929"/>
    </source>
</evidence>
<dbReference type="GO" id="GO:0034040">
    <property type="term" value="F:ATPase-coupled lipid transmembrane transporter activity"/>
    <property type="evidence" value="ECO:0007669"/>
    <property type="project" value="TreeGrafter"/>
</dbReference>
<dbReference type="GO" id="GO:0016887">
    <property type="term" value="F:ATP hydrolysis activity"/>
    <property type="evidence" value="ECO:0007669"/>
    <property type="project" value="InterPro"/>
</dbReference>
<evidence type="ECO:0000256" key="2">
    <source>
        <dbReference type="ARBA" id="ARBA00022448"/>
    </source>
</evidence>
<evidence type="ECO:0000256" key="8">
    <source>
        <dbReference type="ARBA" id="ARBA00023136"/>
    </source>
</evidence>
<feature type="domain" description="ABC transmembrane type-1" evidence="13">
    <location>
        <begin position="80"/>
        <end position="366"/>
    </location>
</feature>
<feature type="transmembrane region" description="Helical" evidence="11">
    <location>
        <begin position="202"/>
        <end position="219"/>
    </location>
</feature>
<dbReference type="EMBL" id="JACGXP010000001">
    <property type="protein sequence ID" value="MBA8989005.1"/>
    <property type="molecule type" value="Genomic_DNA"/>
</dbReference>
<evidence type="ECO:0000256" key="1">
    <source>
        <dbReference type="ARBA" id="ARBA00004651"/>
    </source>
</evidence>
<dbReference type="InterPro" id="IPR017871">
    <property type="entry name" value="ABC_transporter-like_CS"/>
</dbReference>
<dbReference type="Pfam" id="PF00005">
    <property type="entry name" value="ABC_tran"/>
    <property type="match status" value="1"/>
</dbReference>
<dbReference type="PANTHER" id="PTHR24221:SF654">
    <property type="entry name" value="ATP-BINDING CASSETTE SUB-FAMILY B MEMBER 6"/>
    <property type="match status" value="1"/>
</dbReference>
<feature type="transmembrane region" description="Helical" evidence="11">
    <location>
        <begin position="300"/>
        <end position="324"/>
    </location>
</feature>
<dbReference type="PROSITE" id="PS50893">
    <property type="entry name" value="ABC_TRANSPORTER_2"/>
    <property type="match status" value="1"/>
</dbReference>
<evidence type="ECO:0000313" key="15">
    <source>
        <dbReference type="Proteomes" id="UP000590225"/>
    </source>
</evidence>
<name>A0AAW3T2K4_9MICO</name>
<evidence type="ECO:0000256" key="6">
    <source>
        <dbReference type="ARBA" id="ARBA00022840"/>
    </source>
</evidence>
<dbReference type="PROSITE" id="PS00211">
    <property type="entry name" value="ABC_TRANSPORTER_1"/>
    <property type="match status" value="1"/>
</dbReference>
<feature type="transmembrane region" description="Helical" evidence="11">
    <location>
        <begin position="124"/>
        <end position="149"/>
    </location>
</feature>
<dbReference type="InterPro" id="IPR039421">
    <property type="entry name" value="Type_1_exporter"/>
</dbReference>
<dbReference type="GO" id="GO:0005886">
    <property type="term" value="C:plasma membrane"/>
    <property type="evidence" value="ECO:0007669"/>
    <property type="project" value="UniProtKB-SubCell"/>
</dbReference>
<dbReference type="SUPFAM" id="SSF52540">
    <property type="entry name" value="P-loop containing nucleoside triphosphate hydrolases"/>
    <property type="match status" value="1"/>
</dbReference>
<dbReference type="Proteomes" id="UP000590225">
    <property type="component" value="Unassembled WGS sequence"/>
</dbReference>
<feature type="transmembrane region" description="Helical" evidence="11">
    <location>
        <begin position="225"/>
        <end position="241"/>
    </location>
</feature>
<protein>
    <submittedName>
        <fullName evidence="14">ATP-binding cassette subfamily B protein</fullName>
    </submittedName>
</protein>
<keyword evidence="4 11" id="KW-0812">Transmembrane</keyword>
<dbReference type="InterPro" id="IPR027417">
    <property type="entry name" value="P-loop_NTPase"/>
</dbReference>
<gene>
    <name evidence="14" type="ORF">FHW23_000237</name>
</gene>
<dbReference type="InterPro" id="IPR003593">
    <property type="entry name" value="AAA+_ATPase"/>
</dbReference>
<evidence type="ECO:0000256" key="5">
    <source>
        <dbReference type="ARBA" id="ARBA00022741"/>
    </source>
</evidence>
<sequence length="640" mass="69050">MSQQEQNLPLDTAAGPGGADPVVDDIADTQSAAPITASITTLGVRGEEREDFTKAESKRLRRRSLALLGSLAAPLKARLVLLAVVVVISTAGTVAGPALIAWGIDNALPAVLDRNDWVPAFGVVATYIVVAIAGAVLTAWYTVLAARISQAILFDLRKRVFLHTQRLSLEFHETYTSGRIISRQTSDLDSIRELLDSGLNQLIQGVLYMVFTAIALVALDPTSGLVLALSLVPLWFLIRWFQTNSQTLFRATRVTSARVIVHFVETMTGIRAVQAFRKESRNRDEYGGYVEDYRLANTKVFNLFGTFDPVLVLIGNATLAAVVIVGGFRIVGGSLEVGALLAVALYAKRFFDPAQELAMFYNGYQSASAAMEKISGVLEEQPSVPDPAKPTKLPDATGKMDFDDVVFAYKAGKVVLPEFDLHIPAGQTIALVGSTGAGKSTLAKLMARFYDPSQGSVKLDGVDLRDLDPKDMRRAIVMVTQEAYLFSGTVADNIALGKPGASREEIEAAARAVGAHEFIMALPDGYDTDVNKRGGRVSAGQRQLLSFARAFIADPKVLILDEATASLDIPSERLVQEGLETLLADRTAVIIAHRLSTVAIAHRVLVMEYGRIVEDGTPDDLIAGTGRFAQLHAAWRDSLV</sequence>
<dbReference type="InterPro" id="IPR011527">
    <property type="entry name" value="ABC1_TM_dom"/>
</dbReference>
<dbReference type="GO" id="GO:0005524">
    <property type="term" value="F:ATP binding"/>
    <property type="evidence" value="ECO:0007669"/>
    <property type="project" value="UniProtKB-KW"/>
</dbReference>
<dbReference type="Gene3D" id="3.40.50.300">
    <property type="entry name" value="P-loop containing nucleotide triphosphate hydrolases"/>
    <property type="match status" value="1"/>
</dbReference>
<evidence type="ECO:0000256" key="4">
    <source>
        <dbReference type="ARBA" id="ARBA00022692"/>
    </source>
</evidence>
<feature type="region of interest" description="Disordered" evidence="10">
    <location>
        <begin position="1"/>
        <end position="23"/>
    </location>
</feature>
<dbReference type="GO" id="GO:0140359">
    <property type="term" value="F:ABC-type transporter activity"/>
    <property type="evidence" value="ECO:0007669"/>
    <property type="project" value="InterPro"/>
</dbReference>
<reference evidence="14 15" key="1">
    <citation type="submission" date="2020-07" db="EMBL/GenBank/DDBJ databases">
        <title>Above-ground endophytic microbial communities from plants in different locations in the United States.</title>
        <authorList>
            <person name="Frank C."/>
        </authorList>
    </citation>
    <scope>NUCLEOTIDE SEQUENCE [LARGE SCALE GENOMIC DNA]</scope>
    <source>
        <strain evidence="14 15">WPL5_2</strain>
    </source>
</reference>
<dbReference type="AlphaFoldDB" id="A0AAW3T2K4"/>
<evidence type="ECO:0000313" key="14">
    <source>
        <dbReference type="EMBL" id="MBA8989005.1"/>
    </source>
</evidence>